<protein>
    <submittedName>
        <fullName evidence="1">Uncharacterized protein</fullName>
    </submittedName>
</protein>
<dbReference type="RefSeq" id="WP_184103119.1">
    <property type="nucleotide sequence ID" value="NZ_JACHHN010000011.1"/>
</dbReference>
<organism evidence="1 2">
    <name type="scientific">Silvimonas terrae</name>
    <dbReference type="NCBI Taxonomy" id="300266"/>
    <lineage>
        <taxon>Bacteria</taxon>
        <taxon>Pseudomonadati</taxon>
        <taxon>Pseudomonadota</taxon>
        <taxon>Betaproteobacteria</taxon>
        <taxon>Neisseriales</taxon>
        <taxon>Chitinibacteraceae</taxon>
        <taxon>Silvimonas</taxon>
    </lineage>
</organism>
<name>A0A840RMT4_9NEIS</name>
<dbReference type="Proteomes" id="UP000543030">
    <property type="component" value="Unassembled WGS sequence"/>
</dbReference>
<dbReference type="EMBL" id="JACHHN010000011">
    <property type="protein sequence ID" value="MBB5193483.1"/>
    <property type="molecule type" value="Genomic_DNA"/>
</dbReference>
<sequence length="86" mass="9390">MILAGFPLPAHDAAGLPLGQGSLVRILSVHSCISELAQDDISRLQGLVGHFRKIVAFDAFGFAWLSFDPHEQRSDFCVFPQELALP</sequence>
<gene>
    <name evidence="1" type="ORF">HNQ50_004240</name>
</gene>
<evidence type="ECO:0000313" key="1">
    <source>
        <dbReference type="EMBL" id="MBB5193483.1"/>
    </source>
</evidence>
<proteinExistence type="predicted"/>
<dbReference type="AlphaFoldDB" id="A0A840RMT4"/>
<keyword evidence="2" id="KW-1185">Reference proteome</keyword>
<evidence type="ECO:0000313" key="2">
    <source>
        <dbReference type="Proteomes" id="UP000543030"/>
    </source>
</evidence>
<reference evidence="1 2" key="1">
    <citation type="submission" date="2020-08" db="EMBL/GenBank/DDBJ databases">
        <title>Genomic Encyclopedia of Type Strains, Phase IV (KMG-IV): sequencing the most valuable type-strain genomes for metagenomic binning, comparative biology and taxonomic classification.</title>
        <authorList>
            <person name="Goeker M."/>
        </authorList>
    </citation>
    <scope>NUCLEOTIDE SEQUENCE [LARGE SCALE GENOMIC DNA]</scope>
    <source>
        <strain evidence="1 2">DSM 18233</strain>
    </source>
</reference>
<accession>A0A840RMT4</accession>
<comment type="caution">
    <text evidence="1">The sequence shown here is derived from an EMBL/GenBank/DDBJ whole genome shotgun (WGS) entry which is preliminary data.</text>
</comment>